<evidence type="ECO:0000313" key="2">
    <source>
        <dbReference type="Proteomes" id="UP000242287"/>
    </source>
</evidence>
<dbReference type="EMBL" id="KZ303371">
    <property type="protein sequence ID" value="PFH44559.1"/>
    <property type="molecule type" value="Genomic_DNA"/>
</dbReference>
<organism evidence="1 2">
    <name type="scientific">Amanita thiersii Skay4041</name>
    <dbReference type="NCBI Taxonomy" id="703135"/>
    <lineage>
        <taxon>Eukaryota</taxon>
        <taxon>Fungi</taxon>
        <taxon>Dikarya</taxon>
        <taxon>Basidiomycota</taxon>
        <taxon>Agaricomycotina</taxon>
        <taxon>Agaricomycetes</taxon>
        <taxon>Agaricomycetidae</taxon>
        <taxon>Agaricales</taxon>
        <taxon>Pluteineae</taxon>
        <taxon>Amanitaceae</taxon>
        <taxon>Amanita</taxon>
    </lineage>
</organism>
<accession>A0A2A9N5X8</accession>
<keyword evidence="2" id="KW-1185">Reference proteome</keyword>
<name>A0A2A9N5X8_9AGAR</name>
<protein>
    <submittedName>
        <fullName evidence="1">Uncharacterized protein</fullName>
    </submittedName>
</protein>
<gene>
    <name evidence="1" type="ORF">AMATHDRAFT_44298</name>
</gene>
<dbReference type="AlphaFoldDB" id="A0A2A9N5X8"/>
<evidence type="ECO:0000313" key="1">
    <source>
        <dbReference type="EMBL" id="PFH44559.1"/>
    </source>
</evidence>
<sequence length="57" mass="6517">MHSFLQEFCNVLQIMVPLGPTTNNFSQADQPIVCCVPWRRSLFFLHICIPLLVALTL</sequence>
<dbReference type="Proteomes" id="UP000242287">
    <property type="component" value="Unassembled WGS sequence"/>
</dbReference>
<reference evidence="1 2" key="1">
    <citation type="submission" date="2014-02" db="EMBL/GenBank/DDBJ databases">
        <title>Transposable element dynamics among asymbiotic and ectomycorrhizal Amanita fungi.</title>
        <authorList>
            <consortium name="DOE Joint Genome Institute"/>
            <person name="Hess J."/>
            <person name="Skrede I."/>
            <person name="Wolfe B."/>
            <person name="LaButti K."/>
            <person name="Ohm R.A."/>
            <person name="Grigoriev I.V."/>
            <person name="Pringle A."/>
        </authorList>
    </citation>
    <scope>NUCLEOTIDE SEQUENCE [LARGE SCALE GENOMIC DNA]</scope>
    <source>
        <strain evidence="1 2">SKay4041</strain>
    </source>
</reference>
<proteinExistence type="predicted"/>